<organism evidence="9 10">
    <name type="scientific">Hymenobacter sedentarius</name>
    <dbReference type="NCBI Taxonomy" id="1411621"/>
    <lineage>
        <taxon>Bacteria</taxon>
        <taxon>Pseudomonadati</taxon>
        <taxon>Bacteroidota</taxon>
        <taxon>Cytophagia</taxon>
        <taxon>Cytophagales</taxon>
        <taxon>Hymenobacteraceae</taxon>
        <taxon>Hymenobacter</taxon>
    </lineage>
</organism>
<evidence type="ECO:0000256" key="6">
    <source>
        <dbReference type="ARBA" id="ARBA00023236"/>
    </source>
</evidence>
<dbReference type="EMBL" id="CP013909">
    <property type="protein sequence ID" value="ALW86860.1"/>
    <property type="molecule type" value="Genomic_DNA"/>
</dbReference>
<name>A0A0U4AF73_9BACT</name>
<evidence type="ECO:0000256" key="5">
    <source>
        <dbReference type="ARBA" id="ARBA00023204"/>
    </source>
</evidence>
<evidence type="ECO:0000313" key="10">
    <source>
        <dbReference type="Proteomes" id="UP000059542"/>
    </source>
</evidence>
<dbReference type="PANTHER" id="PTHR33516">
    <property type="entry name" value="LEXA REPRESSOR"/>
    <property type="match status" value="1"/>
</dbReference>
<evidence type="ECO:0000256" key="4">
    <source>
        <dbReference type="ARBA" id="ARBA00022813"/>
    </source>
</evidence>
<feature type="domain" description="Peptidase S24/S26A/S26B/S26C" evidence="8">
    <location>
        <begin position="19"/>
        <end position="135"/>
    </location>
</feature>
<dbReference type="PRINTS" id="PR00726">
    <property type="entry name" value="LEXASERPTASE"/>
</dbReference>
<accession>A0A0U4AF73</accession>
<dbReference type="KEGG" id="hyg:AUC43_18325"/>
<dbReference type="OrthoDB" id="9787787at2"/>
<dbReference type="Proteomes" id="UP000059542">
    <property type="component" value="Chromosome"/>
</dbReference>
<sequence>MHDVLLIPVPEAPMTAYLPVFSYRVPAGFPSPATDELEGLFDLNSLLFRHPDATYLVRVAGESMSGAEIHAGDLLAVDKHLEADHGHIVVAVVEGDCTVKRLERRGESWWLVPANPAFQPYQIRTGEELHIWGVVTHVVHELLPGKLTALLHSRD</sequence>
<evidence type="ECO:0000259" key="8">
    <source>
        <dbReference type="Pfam" id="PF00717"/>
    </source>
</evidence>
<dbReference type="RefSeq" id="WP_068197100.1">
    <property type="nucleotide sequence ID" value="NZ_CP013909.1"/>
</dbReference>
<protein>
    <submittedName>
        <fullName evidence="9">UmuDC operon-like protein</fullName>
    </submittedName>
</protein>
<dbReference type="NCBIfam" id="NF007621">
    <property type="entry name" value="PRK10276.1"/>
    <property type="match status" value="1"/>
</dbReference>
<dbReference type="AlphaFoldDB" id="A0A0U4AF73"/>
<dbReference type="SUPFAM" id="SSF51306">
    <property type="entry name" value="LexA/Signal peptidase"/>
    <property type="match status" value="1"/>
</dbReference>
<dbReference type="InterPro" id="IPR015927">
    <property type="entry name" value="Peptidase_S24_S26A/B/C"/>
</dbReference>
<dbReference type="GO" id="GO:0006355">
    <property type="term" value="P:regulation of DNA-templated transcription"/>
    <property type="evidence" value="ECO:0007669"/>
    <property type="project" value="InterPro"/>
</dbReference>
<dbReference type="InterPro" id="IPR039418">
    <property type="entry name" value="LexA-like"/>
</dbReference>
<evidence type="ECO:0000256" key="1">
    <source>
        <dbReference type="ARBA" id="ARBA00007484"/>
    </source>
</evidence>
<proteinExistence type="inferred from homology"/>
<keyword evidence="6" id="KW-0742">SOS response</keyword>
<dbReference type="Pfam" id="PF00717">
    <property type="entry name" value="Peptidase_S24"/>
    <property type="match status" value="1"/>
</dbReference>
<reference evidence="9 10" key="1">
    <citation type="submission" date="2015-12" db="EMBL/GenBank/DDBJ databases">
        <authorList>
            <person name="Shamseldin A."/>
            <person name="Moawad H."/>
            <person name="Abd El-Rahim W.M."/>
            <person name="Sadowsky M.J."/>
        </authorList>
    </citation>
    <scope>NUCLEOTIDE SEQUENCE [LARGE SCALE GENOMIC DNA]</scope>
    <source>
        <strain evidence="9 10">DG5B</strain>
    </source>
</reference>
<keyword evidence="4 7" id="KW-0068">Autocatalytic cleavage</keyword>
<keyword evidence="5" id="KW-0234">DNA repair</keyword>
<dbReference type="GO" id="GO:0009432">
    <property type="term" value="P:SOS response"/>
    <property type="evidence" value="ECO:0007669"/>
    <property type="project" value="UniProtKB-KW"/>
</dbReference>
<dbReference type="InterPro" id="IPR050077">
    <property type="entry name" value="LexA_repressor"/>
</dbReference>
<dbReference type="PANTHER" id="PTHR33516:SF2">
    <property type="entry name" value="LEXA REPRESSOR-RELATED"/>
    <property type="match status" value="1"/>
</dbReference>
<dbReference type="Gene3D" id="2.10.109.10">
    <property type="entry name" value="Umud Fragment, subunit A"/>
    <property type="match status" value="1"/>
</dbReference>
<evidence type="ECO:0000256" key="3">
    <source>
        <dbReference type="ARBA" id="ARBA00022801"/>
    </source>
</evidence>
<dbReference type="GO" id="GO:0006281">
    <property type="term" value="P:DNA repair"/>
    <property type="evidence" value="ECO:0007669"/>
    <property type="project" value="UniProtKB-KW"/>
</dbReference>
<dbReference type="GO" id="GO:0016787">
    <property type="term" value="F:hydrolase activity"/>
    <property type="evidence" value="ECO:0007669"/>
    <property type="project" value="UniProtKB-KW"/>
</dbReference>
<dbReference type="InterPro" id="IPR006197">
    <property type="entry name" value="Peptidase_S24_LexA"/>
</dbReference>
<evidence type="ECO:0000256" key="7">
    <source>
        <dbReference type="RuleBase" id="RU003991"/>
    </source>
</evidence>
<dbReference type="GO" id="GO:0003677">
    <property type="term" value="F:DNA binding"/>
    <property type="evidence" value="ECO:0007669"/>
    <property type="project" value="InterPro"/>
</dbReference>
<evidence type="ECO:0000256" key="2">
    <source>
        <dbReference type="ARBA" id="ARBA00022763"/>
    </source>
</evidence>
<keyword evidence="3 7" id="KW-0378">Hydrolase</keyword>
<comment type="similarity">
    <text evidence="1 7">Belongs to the peptidase S24 family.</text>
</comment>
<dbReference type="STRING" id="1411621.AUC43_18325"/>
<dbReference type="InterPro" id="IPR036286">
    <property type="entry name" value="LexA/Signal_pep-like_sf"/>
</dbReference>
<keyword evidence="2" id="KW-0227">DNA damage</keyword>
<gene>
    <name evidence="9" type="ORF">AUC43_18325</name>
</gene>
<evidence type="ECO:0000313" key="9">
    <source>
        <dbReference type="EMBL" id="ALW86860.1"/>
    </source>
</evidence>
<keyword evidence="10" id="KW-1185">Reference proteome</keyword>
<dbReference type="CDD" id="cd06529">
    <property type="entry name" value="S24_LexA-like"/>
    <property type="match status" value="1"/>
</dbReference>